<protein>
    <submittedName>
        <fullName evidence="2">Uncharacterized protein</fullName>
    </submittedName>
</protein>
<gene>
    <name evidence="2" type="ORF">Dace_2622</name>
</gene>
<keyword evidence="1" id="KW-0812">Transmembrane</keyword>
<name>Q1K2B2_DESA6</name>
<evidence type="ECO:0000313" key="3">
    <source>
        <dbReference type="Proteomes" id="UP000005695"/>
    </source>
</evidence>
<evidence type="ECO:0000256" key="1">
    <source>
        <dbReference type="SAM" id="Phobius"/>
    </source>
</evidence>
<keyword evidence="3" id="KW-1185">Reference proteome</keyword>
<reference evidence="2" key="2">
    <citation type="submission" date="2006-05" db="EMBL/GenBank/DDBJ databases">
        <title>Sequencing of the draft genome and assembly of Desulfuromonas acetoxidans DSM 684.</title>
        <authorList>
            <consortium name="US DOE Joint Genome Institute (JGI-PGF)"/>
            <person name="Copeland A."/>
            <person name="Lucas S."/>
            <person name="Lapidus A."/>
            <person name="Barry K."/>
            <person name="Detter J.C."/>
            <person name="Glavina del Rio T."/>
            <person name="Hammon N."/>
            <person name="Israni S."/>
            <person name="Dalin E."/>
            <person name="Tice H."/>
            <person name="Bruce D."/>
            <person name="Pitluck S."/>
            <person name="Richardson P."/>
        </authorList>
    </citation>
    <scope>NUCLEOTIDE SEQUENCE [LARGE SCALE GENOMIC DNA]</scope>
    <source>
        <strain evidence="2">DSM 684</strain>
    </source>
</reference>
<accession>Q1K2B2</accession>
<evidence type="ECO:0000313" key="2">
    <source>
        <dbReference type="EMBL" id="EAT16527.1"/>
    </source>
</evidence>
<dbReference type="Proteomes" id="UP000005695">
    <property type="component" value="Unassembled WGS sequence"/>
</dbReference>
<feature type="transmembrane region" description="Helical" evidence="1">
    <location>
        <begin position="6"/>
        <end position="26"/>
    </location>
</feature>
<dbReference type="AlphaFoldDB" id="Q1K2B2"/>
<comment type="caution">
    <text evidence="2">The sequence shown here is derived from an EMBL/GenBank/DDBJ whole genome shotgun (WGS) entry which is preliminary data.</text>
</comment>
<dbReference type="EMBL" id="AAEW02000004">
    <property type="protein sequence ID" value="EAT16527.1"/>
    <property type="molecule type" value="Genomic_DNA"/>
</dbReference>
<sequence length="118" mass="13533">MDNTLWFLMWLFIFVLIWLLPIVWAVRADHPQRTLIIVLVLLLGPLGFLAALILLSHKPVAPLDENDPGVYHCEHCQTPYRLSDYLDDVDIYCSQCHQQLKRPEQPLDQAIDSTVPGA</sequence>
<proteinExistence type="predicted"/>
<organism evidence="2 3">
    <name type="scientific">Desulfuromonas acetoxidans (strain DSM 684 / 11070)</name>
    <dbReference type="NCBI Taxonomy" id="281689"/>
    <lineage>
        <taxon>Bacteria</taxon>
        <taxon>Pseudomonadati</taxon>
        <taxon>Thermodesulfobacteriota</taxon>
        <taxon>Desulfuromonadia</taxon>
        <taxon>Desulfuromonadales</taxon>
        <taxon>Desulfuromonadaceae</taxon>
        <taxon>Desulfuromonas</taxon>
    </lineage>
</organism>
<dbReference type="RefSeq" id="WP_005998514.1">
    <property type="nucleotide sequence ID" value="NZ_AAEW02000004.1"/>
</dbReference>
<feature type="transmembrane region" description="Helical" evidence="1">
    <location>
        <begin position="35"/>
        <end position="55"/>
    </location>
</feature>
<reference evidence="2" key="1">
    <citation type="submission" date="2006-05" db="EMBL/GenBank/DDBJ databases">
        <title>Annotation of the draft genome assembly of Desulfuromonas acetoxidans DSM 684.</title>
        <authorList>
            <consortium name="US DOE Joint Genome Institute (JGI-ORNL)"/>
            <person name="Larimer F."/>
            <person name="Land M."/>
            <person name="Hauser L."/>
        </authorList>
    </citation>
    <scope>NUCLEOTIDE SEQUENCE [LARGE SCALE GENOMIC DNA]</scope>
    <source>
        <strain evidence="2">DSM 684</strain>
    </source>
</reference>
<keyword evidence="1" id="KW-0472">Membrane</keyword>
<keyword evidence="1" id="KW-1133">Transmembrane helix</keyword>